<evidence type="ECO:0008006" key="4">
    <source>
        <dbReference type="Google" id="ProtNLM"/>
    </source>
</evidence>
<accession>A0A918L6P4</accession>
<dbReference type="RefSeq" id="WP_189208458.1">
    <property type="nucleotide sequence ID" value="NZ_BMRB01000001.1"/>
</dbReference>
<dbReference type="InterPro" id="IPR018650">
    <property type="entry name" value="STSV1_Orf64"/>
</dbReference>
<feature type="transmembrane region" description="Helical" evidence="1">
    <location>
        <begin position="94"/>
        <end position="112"/>
    </location>
</feature>
<evidence type="ECO:0000313" key="2">
    <source>
        <dbReference type="EMBL" id="GGS14432.1"/>
    </source>
</evidence>
<evidence type="ECO:0000313" key="3">
    <source>
        <dbReference type="Proteomes" id="UP000660680"/>
    </source>
</evidence>
<keyword evidence="1" id="KW-0472">Membrane</keyword>
<dbReference type="EMBL" id="BMRB01000001">
    <property type="protein sequence ID" value="GGS14432.1"/>
    <property type="molecule type" value="Genomic_DNA"/>
</dbReference>
<gene>
    <name evidence="2" type="ORF">GCM10010171_02890</name>
</gene>
<proteinExistence type="predicted"/>
<name>A0A918L6P4_9PSEU</name>
<keyword evidence="3" id="KW-1185">Reference proteome</keyword>
<feature type="transmembrane region" description="Helical" evidence="1">
    <location>
        <begin position="124"/>
        <end position="142"/>
    </location>
</feature>
<keyword evidence="1" id="KW-0812">Transmembrane</keyword>
<organism evidence="2 3">
    <name type="scientific">Actinokineospora fastidiosa</name>
    <dbReference type="NCBI Taxonomy" id="1816"/>
    <lineage>
        <taxon>Bacteria</taxon>
        <taxon>Bacillati</taxon>
        <taxon>Actinomycetota</taxon>
        <taxon>Actinomycetes</taxon>
        <taxon>Pseudonocardiales</taxon>
        <taxon>Pseudonocardiaceae</taxon>
        <taxon>Actinokineospora</taxon>
    </lineage>
</organism>
<feature type="transmembrane region" description="Helical" evidence="1">
    <location>
        <begin position="306"/>
        <end position="324"/>
    </location>
</feature>
<comment type="caution">
    <text evidence="2">The sequence shown here is derived from an EMBL/GenBank/DDBJ whole genome shotgun (WGS) entry which is preliminary data.</text>
</comment>
<dbReference type="Pfam" id="PF09852">
    <property type="entry name" value="DUF2079"/>
    <property type="match status" value="1"/>
</dbReference>
<reference evidence="2" key="1">
    <citation type="journal article" date="2014" name="Int. J. Syst. Evol. Microbiol.">
        <title>Complete genome sequence of Corynebacterium casei LMG S-19264T (=DSM 44701T), isolated from a smear-ripened cheese.</title>
        <authorList>
            <consortium name="US DOE Joint Genome Institute (JGI-PGF)"/>
            <person name="Walter F."/>
            <person name="Albersmeier A."/>
            <person name="Kalinowski J."/>
            <person name="Ruckert C."/>
        </authorList>
    </citation>
    <scope>NUCLEOTIDE SEQUENCE</scope>
    <source>
        <strain evidence="2">JCM 3276</strain>
    </source>
</reference>
<feature type="transmembrane region" description="Helical" evidence="1">
    <location>
        <begin position="204"/>
        <end position="228"/>
    </location>
</feature>
<protein>
    <recommendedName>
        <fullName evidence="4">DUF2079 domain-containing protein</fullName>
    </recommendedName>
</protein>
<feature type="transmembrane region" description="Helical" evidence="1">
    <location>
        <begin position="351"/>
        <end position="371"/>
    </location>
</feature>
<sequence>MTTVLQVRARVSRWPERWLAVLLFAFYGAMSVNRHLMMQTTGYDLGIFEQAVRAYAEGRAPVSPLRGPGFSLLGDHFHPALAVLAPVYRLFPDAVTLLVAQSALLAVSAVPLTRLAVRRLGAPFGYVVGAGYGLSWGLLAAVDFDFHEVSLAVPLLAFAAVALVERRWGHAVAWSLPLVFVKEDLCLTVAAVGGYLFLQGQRRMGMAVVGVGLGAFALIVGVVIPAFAPDGSYGQGHNLGLSDVGPLDACLLVLDRLASPVNLLTLLALLAPTALLAAFSPIALLAAPTLLWRFTSANPFHAATGFHYDAVLMPIVFAALIHALQAHSRADRLPTTPRPPLRDRVCWHTGLRRLVVAATVVMAAFSVTTILDDRHWRADDRVHTARALIALIPEGTTVAASNHLAPQLTATHTVQLFPTYQGNPVDAEWLLVDTDFGEWPSPADDQARELATLEWTAYTRVREADGYVLLHRR</sequence>
<dbReference type="Proteomes" id="UP000660680">
    <property type="component" value="Unassembled WGS sequence"/>
</dbReference>
<feature type="transmembrane region" description="Helical" evidence="1">
    <location>
        <begin position="18"/>
        <end position="36"/>
    </location>
</feature>
<feature type="transmembrane region" description="Helical" evidence="1">
    <location>
        <begin position="263"/>
        <end position="286"/>
    </location>
</feature>
<reference evidence="2" key="2">
    <citation type="submission" date="2020-09" db="EMBL/GenBank/DDBJ databases">
        <authorList>
            <person name="Sun Q."/>
            <person name="Ohkuma M."/>
        </authorList>
    </citation>
    <scope>NUCLEOTIDE SEQUENCE</scope>
    <source>
        <strain evidence="2">JCM 3276</strain>
    </source>
</reference>
<feature type="transmembrane region" description="Helical" evidence="1">
    <location>
        <begin position="176"/>
        <end position="198"/>
    </location>
</feature>
<evidence type="ECO:0000256" key="1">
    <source>
        <dbReference type="SAM" id="Phobius"/>
    </source>
</evidence>
<dbReference type="AlphaFoldDB" id="A0A918L6P4"/>
<keyword evidence="1" id="KW-1133">Transmembrane helix</keyword>